<sequence>MSTNSSSEIRQGSSLASSLPPDVLIEICTMNTFQPWEAYVGTSRWCTHSLQATNLDWNPDYVRDTTNASHVCRWWRTVILSTPGLWKHMIDPYDPFWSNLMLERSKSLGISFSLSKTRWMLGRSGTDLGQEVIPKFQERLTAYQIFYDGSSDEEGWKDIRDSMNRCHLLNLKTLSIILPRLPWAKSALPPCFPGPATPSLKQLHLANCLIYDKHQFSPIGQTLTHLVIDGVYGNQDNILEYCADMAVRVDTVEVLRTLPRLQTLYLVKALEFPNKWSGVQYRPLVFEELREFRLSNDMSPYVVEFLRCLRFPNPLSSFSLEVTFPFNNVDPDTQDVFLDLSESVLSKMTPFTVVEFDYSTGLTCSNSPPHAQRLFHTRLITSYYGPIFFLSWLSFIKRLYLRTFPGTSHAHRLSVHNVTQDLKEDALKILGRHGQVRVLGHVNAVVWNLLLERGIPEDDVTTCRDRACIPPELKEISFDITHISMEDPGAQTGAKCISRIKKVKEPKVPDVLNVHDLIKFCQRHKSIQVVRFPDISEEELEKLKRYMQPLSVEVRK</sequence>
<accession>A0A9P5X8Z1</accession>
<dbReference type="AlphaFoldDB" id="A0A9P5X8Z1"/>
<evidence type="ECO:0008006" key="3">
    <source>
        <dbReference type="Google" id="ProtNLM"/>
    </source>
</evidence>
<dbReference type="SUPFAM" id="SSF81383">
    <property type="entry name" value="F-box domain"/>
    <property type="match status" value="1"/>
</dbReference>
<dbReference type="Proteomes" id="UP000807342">
    <property type="component" value="Unassembled WGS sequence"/>
</dbReference>
<dbReference type="InterPro" id="IPR036047">
    <property type="entry name" value="F-box-like_dom_sf"/>
</dbReference>
<reference evidence="1" key="1">
    <citation type="submission" date="2020-11" db="EMBL/GenBank/DDBJ databases">
        <authorList>
            <consortium name="DOE Joint Genome Institute"/>
            <person name="Ahrendt S."/>
            <person name="Riley R."/>
            <person name="Andreopoulos W."/>
            <person name="Labutti K."/>
            <person name="Pangilinan J."/>
            <person name="Ruiz-Duenas F.J."/>
            <person name="Barrasa J.M."/>
            <person name="Sanchez-Garcia M."/>
            <person name="Camarero S."/>
            <person name="Miyauchi S."/>
            <person name="Serrano A."/>
            <person name="Linde D."/>
            <person name="Babiker R."/>
            <person name="Drula E."/>
            <person name="Ayuso-Fernandez I."/>
            <person name="Pacheco R."/>
            <person name="Padilla G."/>
            <person name="Ferreira P."/>
            <person name="Barriuso J."/>
            <person name="Kellner H."/>
            <person name="Castanera R."/>
            <person name="Alfaro M."/>
            <person name="Ramirez L."/>
            <person name="Pisabarro A.G."/>
            <person name="Kuo A."/>
            <person name="Tritt A."/>
            <person name="Lipzen A."/>
            <person name="He G."/>
            <person name="Yan M."/>
            <person name="Ng V."/>
            <person name="Cullen D."/>
            <person name="Martin F."/>
            <person name="Rosso M.-N."/>
            <person name="Henrissat B."/>
            <person name="Hibbett D."/>
            <person name="Martinez A.T."/>
            <person name="Grigoriev I.V."/>
        </authorList>
    </citation>
    <scope>NUCLEOTIDE SEQUENCE</scope>
    <source>
        <strain evidence="1">MF-IS2</strain>
    </source>
</reference>
<name>A0A9P5X8Z1_9AGAR</name>
<keyword evidence="2" id="KW-1185">Reference proteome</keyword>
<protein>
    <recommendedName>
        <fullName evidence="3">F-box domain-containing protein</fullName>
    </recommendedName>
</protein>
<dbReference type="EMBL" id="MU151218">
    <property type="protein sequence ID" value="KAF9447033.1"/>
    <property type="molecule type" value="Genomic_DNA"/>
</dbReference>
<proteinExistence type="predicted"/>
<dbReference type="OrthoDB" id="2269034at2759"/>
<comment type="caution">
    <text evidence="1">The sequence shown here is derived from an EMBL/GenBank/DDBJ whole genome shotgun (WGS) entry which is preliminary data.</text>
</comment>
<organism evidence="1 2">
    <name type="scientific">Macrolepiota fuliginosa MF-IS2</name>
    <dbReference type="NCBI Taxonomy" id="1400762"/>
    <lineage>
        <taxon>Eukaryota</taxon>
        <taxon>Fungi</taxon>
        <taxon>Dikarya</taxon>
        <taxon>Basidiomycota</taxon>
        <taxon>Agaricomycotina</taxon>
        <taxon>Agaricomycetes</taxon>
        <taxon>Agaricomycetidae</taxon>
        <taxon>Agaricales</taxon>
        <taxon>Agaricineae</taxon>
        <taxon>Agaricaceae</taxon>
        <taxon>Macrolepiota</taxon>
    </lineage>
</organism>
<gene>
    <name evidence="1" type="ORF">P691DRAFT_803040</name>
</gene>
<evidence type="ECO:0000313" key="2">
    <source>
        <dbReference type="Proteomes" id="UP000807342"/>
    </source>
</evidence>
<evidence type="ECO:0000313" key="1">
    <source>
        <dbReference type="EMBL" id="KAF9447033.1"/>
    </source>
</evidence>